<keyword evidence="1" id="KW-0378">Hydrolase</keyword>
<organism evidence="1 2">
    <name type="scientific">Demequina lutea</name>
    <dbReference type="NCBI Taxonomy" id="431489"/>
    <lineage>
        <taxon>Bacteria</taxon>
        <taxon>Bacillati</taxon>
        <taxon>Actinomycetota</taxon>
        <taxon>Actinomycetes</taxon>
        <taxon>Micrococcales</taxon>
        <taxon>Demequinaceae</taxon>
        <taxon>Demequina</taxon>
    </lineage>
</organism>
<name>A0A7Z0CGT5_9MICO</name>
<dbReference type="InterPro" id="IPR038555">
    <property type="entry name" value="Zincin_1_sf"/>
</dbReference>
<reference evidence="1 2" key="1">
    <citation type="submission" date="2020-07" db="EMBL/GenBank/DDBJ databases">
        <title>Sequencing the genomes of 1000 actinobacteria strains.</title>
        <authorList>
            <person name="Klenk H.-P."/>
        </authorList>
    </citation>
    <scope>NUCLEOTIDE SEQUENCE [LARGE SCALE GENOMIC DNA]</scope>
    <source>
        <strain evidence="1 2">DSM 19970</strain>
    </source>
</reference>
<evidence type="ECO:0000313" key="2">
    <source>
        <dbReference type="Proteomes" id="UP000547973"/>
    </source>
</evidence>
<dbReference type="AlphaFoldDB" id="A0A7Z0CGT5"/>
<dbReference type="OrthoDB" id="4966605at2"/>
<dbReference type="GO" id="GO:0006508">
    <property type="term" value="P:proteolysis"/>
    <property type="evidence" value="ECO:0007669"/>
    <property type="project" value="UniProtKB-KW"/>
</dbReference>
<sequence>MRRDAHGRGMRRPLLAVALPGHRTRSERFDEIVADASERLATRWSSQWGSLEFGVEDVPPSDPAPWEQGVPLGRVLPGEYGAPTRVVLYRRPVVQRAGEEELPGLVRDILAEQVGHLLSIRPDEIDPDYGAAE</sequence>
<dbReference type="RefSeq" id="WP_062074459.1">
    <property type="nucleotide sequence ID" value="NZ_BBRC01000003.1"/>
</dbReference>
<dbReference type="InterPro" id="IPR010428">
    <property type="entry name" value="Zincin_1"/>
</dbReference>
<comment type="caution">
    <text evidence="1">The sequence shown here is derived from an EMBL/GenBank/DDBJ whole genome shotgun (WGS) entry which is preliminary data.</text>
</comment>
<dbReference type="Pfam" id="PF06262">
    <property type="entry name" value="Zincin_1"/>
    <property type="match status" value="1"/>
</dbReference>
<dbReference type="Gene3D" id="3.30.2010.20">
    <property type="match status" value="1"/>
</dbReference>
<dbReference type="EMBL" id="JACBZO010000001">
    <property type="protein sequence ID" value="NYI40786.1"/>
    <property type="molecule type" value="Genomic_DNA"/>
</dbReference>
<protein>
    <submittedName>
        <fullName evidence="1">Putative Zn-dependent protease with MMP-like domain</fullName>
    </submittedName>
</protein>
<dbReference type="SUPFAM" id="SSF55486">
    <property type="entry name" value="Metalloproteases ('zincins'), catalytic domain"/>
    <property type="match status" value="1"/>
</dbReference>
<evidence type="ECO:0000313" key="1">
    <source>
        <dbReference type="EMBL" id="NYI40786.1"/>
    </source>
</evidence>
<dbReference type="Proteomes" id="UP000547973">
    <property type="component" value="Unassembled WGS sequence"/>
</dbReference>
<keyword evidence="2" id="KW-1185">Reference proteome</keyword>
<gene>
    <name evidence="1" type="ORF">BKA03_000905</name>
</gene>
<proteinExistence type="predicted"/>
<keyword evidence="1" id="KW-0645">Protease</keyword>
<dbReference type="GO" id="GO:0008233">
    <property type="term" value="F:peptidase activity"/>
    <property type="evidence" value="ECO:0007669"/>
    <property type="project" value="UniProtKB-KW"/>
</dbReference>
<dbReference type="CDD" id="cd12954">
    <property type="entry name" value="MMP_TTHA0227_like_1"/>
    <property type="match status" value="1"/>
</dbReference>
<accession>A0A7Z0CGT5</accession>